<feature type="signal peptide" evidence="1">
    <location>
        <begin position="1"/>
        <end position="18"/>
    </location>
</feature>
<reference evidence="3" key="1">
    <citation type="submission" date="2023-07" db="EMBL/GenBank/DDBJ databases">
        <title>Molecular identification of indigenous halophilic bacteria isolated from red sea cost, biodegradation of synthetic dyes and assessment of degraded metabolite toxicity.</title>
        <authorList>
            <person name="Chaieb K."/>
            <person name="Altayb H.N."/>
        </authorList>
    </citation>
    <scope>NUCLEOTIDE SEQUENCE [LARGE SCALE GENOMIC DNA]</scope>
    <source>
        <strain evidence="3">K20</strain>
    </source>
</reference>
<dbReference type="InterPro" id="IPR021242">
    <property type="entry name" value="DUF2799"/>
</dbReference>
<accession>A0ABS7YLY8</accession>
<organism evidence="2 3">
    <name type="scientific">Vibrio tritonius</name>
    <dbReference type="NCBI Taxonomy" id="1435069"/>
    <lineage>
        <taxon>Bacteria</taxon>
        <taxon>Pseudomonadati</taxon>
        <taxon>Pseudomonadota</taxon>
        <taxon>Gammaproteobacteria</taxon>
        <taxon>Vibrionales</taxon>
        <taxon>Vibrionaceae</taxon>
        <taxon>Vibrio</taxon>
    </lineage>
</organism>
<evidence type="ECO:0000313" key="2">
    <source>
        <dbReference type="EMBL" id="MCA2016698.1"/>
    </source>
</evidence>
<proteinExistence type="predicted"/>
<name>A0ABS7YLY8_9VIBR</name>
<dbReference type="EMBL" id="JAIWIU010000068">
    <property type="protein sequence ID" value="MCA2016698.1"/>
    <property type="molecule type" value="Genomic_DNA"/>
</dbReference>
<sequence>MKKLLVLAIFLAGCSAQPTPSTTSTDAWQGYGFQQGELGQVKLSKTELQERSDASLTDALYLSYSSGYLAGVTEYCEQDPYMLGIHHKPYRGVCDTTKPQFDDLYRDGDSWDDDSGID</sequence>
<feature type="chain" id="PRO_5046230028" evidence="1">
    <location>
        <begin position="19"/>
        <end position="118"/>
    </location>
</feature>
<evidence type="ECO:0000313" key="3">
    <source>
        <dbReference type="Proteomes" id="UP001199044"/>
    </source>
</evidence>
<comment type="caution">
    <text evidence="2">The sequence shown here is derived from an EMBL/GenBank/DDBJ whole genome shotgun (WGS) entry which is preliminary data.</text>
</comment>
<dbReference type="RefSeq" id="WP_225250648.1">
    <property type="nucleotide sequence ID" value="NZ_CP152307.1"/>
</dbReference>
<keyword evidence="3" id="KW-1185">Reference proteome</keyword>
<keyword evidence="1" id="KW-0732">Signal</keyword>
<dbReference type="Pfam" id="PF10973">
    <property type="entry name" value="DUF2799"/>
    <property type="match status" value="1"/>
</dbReference>
<dbReference type="Proteomes" id="UP001199044">
    <property type="component" value="Unassembled WGS sequence"/>
</dbReference>
<protein>
    <submittedName>
        <fullName evidence="2">DUF2799 domain-containing protein</fullName>
    </submittedName>
</protein>
<evidence type="ECO:0000256" key="1">
    <source>
        <dbReference type="SAM" id="SignalP"/>
    </source>
</evidence>
<gene>
    <name evidence="2" type="ORF">LDJ79_11295</name>
</gene>